<dbReference type="EMBL" id="QEAQ01000028">
    <property type="protein sequence ID" value="TPX59179.1"/>
    <property type="molecule type" value="Genomic_DNA"/>
</dbReference>
<reference evidence="3 4" key="1">
    <citation type="journal article" date="2019" name="Sci. Rep.">
        <title>Comparative genomics of chytrid fungi reveal insights into the obligate biotrophic and pathogenic lifestyle of Synchytrium endobioticum.</title>
        <authorList>
            <person name="van de Vossenberg B.T.L.H."/>
            <person name="Warris S."/>
            <person name="Nguyen H.D.T."/>
            <person name="van Gent-Pelzer M.P.E."/>
            <person name="Joly D.L."/>
            <person name="van de Geest H.C."/>
            <person name="Bonants P.J.M."/>
            <person name="Smith D.S."/>
            <person name="Levesque C.A."/>
            <person name="van der Lee T.A.J."/>
        </authorList>
    </citation>
    <scope>NUCLEOTIDE SEQUENCE [LARGE SCALE GENOMIC DNA]</scope>
    <source>
        <strain evidence="3 4">CBS 809.83</strain>
    </source>
</reference>
<keyword evidence="2" id="KW-0732">Signal</keyword>
<comment type="caution">
    <text evidence="3">The sequence shown here is derived from an EMBL/GenBank/DDBJ whole genome shotgun (WGS) entry which is preliminary data.</text>
</comment>
<protein>
    <recommendedName>
        <fullName evidence="5">Extracellular membrane protein CFEM domain-containing protein</fullName>
    </recommendedName>
</protein>
<feature type="compositionally biased region" description="Low complexity" evidence="1">
    <location>
        <begin position="179"/>
        <end position="200"/>
    </location>
</feature>
<evidence type="ECO:0000313" key="4">
    <source>
        <dbReference type="Proteomes" id="UP000318582"/>
    </source>
</evidence>
<evidence type="ECO:0000256" key="1">
    <source>
        <dbReference type="SAM" id="MobiDB-lite"/>
    </source>
</evidence>
<dbReference type="AlphaFoldDB" id="A0A507E524"/>
<sequence>MYFTTVQVVALALAAAGVQAQGTATAGLTTLCKTFPNTPACELFAACTTQTSVPTCNADSLLASACADPFTATDAACATKNAAAVPVPAILTARNASSDVANICSGSMASMAGCQGTFVCPARNPATGVSDCKALTSLTSLCKDMPEMPECKNYLAFCAVNAMVEPFCHDDKDGHSHSHGAATPAPAAASPASAPGATAPSGAQITAVGSTLAAAAGLGLTMLLATL</sequence>
<organism evidence="3 4">
    <name type="scientific">Powellomyces hirtus</name>
    <dbReference type="NCBI Taxonomy" id="109895"/>
    <lineage>
        <taxon>Eukaryota</taxon>
        <taxon>Fungi</taxon>
        <taxon>Fungi incertae sedis</taxon>
        <taxon>Chytridiomycota</taxon>
        <taxon>Chytridiomycota incertae sedis</taxon>
        <taxon>Chytridiomycetes</taxon>
        <taxon>Spizellomycetales</taxon>
        <taxon>Powellomycetaceae</taxon>
        <taxon>Powellomyces</taxon>
    </lineage>
</organism>
<name>A0A507E524_9FUNG</name>
<feature type="chain" id="PRO_5021474578" description="Extracellular membrane protein CFEM domain-containing protein" evidence="2">
    <location>
        <begin position="21"/>
        <end position="227"/>
    </location>
</feature>
<keyword evidence="4" id="KW-1185">Reference proteome</keyword>
<accession>A0A507E524</accession>
<dbReference type="Proteomes" id="UP000318582">
    <property type="component" value="Unassembled WGS sequence"/>
</dbReference>
<proteinExistence type="predicted"/>
<gene>
    <name evidence="3" type="ORF">PhCBS80983_g02644</name>
</gene>
<evidence type="ECO:0000256" key="2">
    <source>
        <dbReference type="SAM" id="SignalP"/>
    </source>
</evidence>
<feature type="region of interest" description="Disordered" evidence="1">
    <location>
        <begin position="173"/>
        <end position="200"/>
    </location>
</feature>
<evidence type="ECO:0008006" key="5">
    <source>
        <dbReference type="Google" id="ProtNLM"/>
    </source>
</evidence>
<evidence type="ECO:0000313" key="3">
    <source>
        <dbReference type="EMBL" id="TPX59179.1"/>
    </source>
</evidence>
<feature type="signal peptide" evidence="2">
    <location>
        <begin position="1"/>
        <end position="20"/>
    </location>
</feature>